<sequence length="93" mass="10142">MLFKRKQELECPAIAKSPGAVEVLRVWAVPGAPQQFSLRPTWKDPAAWGLMLADLAHHAAKAYAAEGWSEAEVFERIIAGLKAEIESPTDSPS</sequence>
<dbReference type="Gene3D" id="3.30.2370.10">
    <property type="entry name" value="putative pyruvate dehydrogenase"/>
    <property type="match status" value="1"/>
</dbReference>
<dbReference type="RefSeq" id="WP_109907765.1">
    <property type="nucleotide sequence ID" value="NZ_QGLE01000014.1"/>
</dbReference>
<protein>
    <submittedName>
        <fullName evidence="1">DUF5076 domain-containing protein</fullName>
    </submittedName>
</protein>
<comment type="caution">
    <text evidence="1">The sequence shown here is derived from an EMBL/GenBank/DDBJ whole genome shotgun (WGS) entry which is preliminary data.</text>
</comment>
<gene>
    <name evidence="1" type="ORF">DKG74_19060</name>
</gene>
<name>A0A317DV00_9PROT</name>
<dbReference type="Proteomes" id="UP000245461">
    <property type="component" value="Unassembled WGS sequence"/>
</dbReference>
<dbReference type="OrthoDB" id="284440at2"/>
<reference evidence="1 2" key="1">
    <citation type="submission" date="2018-05" db="EMBL/GenBank/DDBJ databases">
        <title>Zavarzinia sp. HR-AS.</title>
        <authorList>
            <person name="Lee Y."/>
            <person name="Jeon C.O."/>
        </authorList>
    </citation>
    <scope>NUCLEOTIDE SEQUENCE [LARGE SCALE GENOMIC DNA]</scope>
    <source>
        <strain evidence="1 2">HR-AS</strain>
    </source>
</reference>
<dbReference type="EMBL" id="QGLE01000014">
    <property type="protein sequence ID" value="PWR18517.1"/>
    <property type="molecule type" value="Genomic_DNA"/>
</dbReference>
<evidence type="ECO:0000313" key="2">
    <source>
        <dbReference type="Proteomes" id="UP000245461"/>
    </source>
</evidence>
<dbReference type="Pfam" id="PF16826">
    <property type="entry name" value="DUF5076"/>
    <property type="match status" value="1"/>
</dbReference>
<accession>A0A317DV00</accession>
<keyword evidence="2" id="KW-1185">Reference proteome</keyword>
<organism evidence="1 2">
    <name type="scientific">Zavarzinia aquatilis</name>
    <dbReference type="NCBI Taxonomy" id="2211142"/>
    <lineage>
        <taxon>Bacteria</taxon>
        <taxon>Pseudomonadati</taxon>
        <taxon>Pseudomonadota</taxon>
        <taxon>Alphaproteobacteria</taxon>
        <taxon>Rhodospirillales</taxon>
        <taxon>Zavarziniaceae</taxon>
        <taxon>Zavarzinia</taxon>
    </lineage>
</organism>
<evidence type="ECO:0000313" key="1">
    <source>
        <dbReference type="EMBL" id="PWR18517.1"/>
    </source>
</evidence>
<proteinExistence type="predicted"/>
<dbReference type="InterPro" id="IPR031796">
    <property type="entry name" value="DUF5076"/>
</dbReference>
<dbReference type="AlphaFoldDB" id="A0A317DV00"/>